<dbReference type="RefSeq" id="WP_230218466.1">
    <property type="nucleotide sequence ID" value="NZ_JAJKFT010000004.1"/>
</dbReference>
<dbReference type="Pfam" id="PF01636">
    <property type="entry name" value="APH"/>
    <property type="match status" value="1"/>
</dbReference>
<dbReference type="AlphaFoldDB" id="A0A9X1MKY4"/>
<evidence type="ECO:0000259" key="1">
    <source>
        <dbReference type="Pfam" id="PF01636"/>
    </source>
</evidence>
<dbReference type="InterPro" id="IPR011009">
    <property type="entry name" value="Kinase-like_dom_sf"/>
</dbReference>
<organism evidence="2 3">
    <name type="scientific">Blastopirellula sediminis</name>
    <dbReference type="NCBI Taxonomy" id="2894196"/>
    <lineage>
        <taxon>Bacteria</taxon>
        <taxon>Pseudomonadati</taxon>
        <taxon>Planctomycetota</taxon>
        <taxon>Planctomycetia</taxon>
        <taxon>Pirellulales</taxon>
        <taxon>Pirellulaceae</taxon>
        <taxon>Blastopirellula</taxon>
    </lineage>
</organism>
<keyword evidence="3" id="KW-1185">Reference proteome</keyword>
<dbReference type="InterPro" id="IPR002575">
    <property type="entry name" value="Aminoglycoside_PTrfase"/>
</dbReference>
<reference evidence="2" key="1">
    <citation type="submission" date="2021-11" db="EMBL/GenBank/DDBJ databases">
        <title>Genome sequence.</title>
        <authorList>
            <person name="Sun Q."/>
        </authorList>
    </citation>
    <scope>NUCLEOTIDE SEQUENCE</scope>
    <source>
        <strain evidence="2">JC732</strain>
    </source>
</reference>
<evidence type="ECO:0000313" key="3">
    <source>
        <dbReference type="Proteomes" id="UP001139103"/>
    </source>
</evidence>
<evidence type="ECO:0000313" key="2">
    <source>
        <dbReference type="EMBL" id="MCC9628125.1"/>
    </source>
</evidence>
<dbReference type="SUPFAM" id="SSF56112">
    <property type="entry name" value="Protein kinase-like (PK-like)"/>
    <property type="match status" value="1"/>
</dbReference>
<feature type="domain" description="Aminoglycoside phosphotransferase" evidence="1">
    <location>
        <begin position="31"/>
        <end position="262"/>
    </location>
</feature>
<sequence>MSLSRFSEIGSRPLQITPLGSAGGLSGGAIWRVETDGQRYALRLWPSETTASRLSFVHSLQRQWREANLKFIPYLFATKEGGSFTDNSFGYWELAEWMPGSSLDPSSISPPQLDGVAAALAAIHHAAARPDASSEPSPGLRQRLSMLERWQTTDLAQVQDEIERLNWPDFAARGSATLQMFPYLAPTIRDELRSMLQTPLPLHACLRDIHRDHIFLTGALVTGVIDFGAVRMESCAGDLARLCGSLFEDDRNRWDDFLTRYERHRPLSAAERRAIFVFDRSSVLLTGLQWIEWIAVERRNFPQPEAVLGRLDISLRRLQFLLK</sequence>
<dbReference type="EMBL" id="JAJKFT010000004">
    <property type="protein sequence ID" value="MCC9628125.1"/>
    <property type="molecule type" value="Genomic_DNA"/>
</dbReference>
<proteinExistence type="predicted"/>
<name>A0A9X1MKY4_9BACT</name>
<accession>A0A9X1MKY4</accession>
<dbReference type="Proteomes" id="UP001139103">
    <property type="component" value="Unassembled WGS sequence"/>
</dbReference>
<gene>
    <name evidence="2" type="ORF">LOC68_06935</name>
</gene>
<comment type="caution">
    <text evidence="2">The sequence shown here is derived from an EMBL/GenBank/DDBJ whole genome shotgun (WGS) entry which is preliminary data.</text>
</comment>
<protein>
    <submittedName>
        <fullName evidence="2">Phosphotransferase</fullName>
    </submittedName>
</protein>
<dbReference type="Gene3D" id="3.90.1200.10">
    <property type="match status" value="1"/>
</dbReference>